<protein>
    <submittedName>
        <fullName evidence="3">Uncharacterized protein</fullName>
    </submittedName>
</protein>
<feature type="signal peptide" evidence="2">
    <location>
        <begin position="1"/>
        <end position="25"/>
    </location>
</feature>
<name>D4DJX3_TRIVH</name>
<reference evidence="4" key="1">
    <citation type="journal article" date="2011" name="Genome Biol.">
        <title>Comparative and functional genomics provide insights into the pathogenicity of dermatophytic fungi.</title>
        <authorList>
            <person name="Burmester A."/>
            <person name="Shelest E."/>
            <person name="Gloeckner G."/>
            <person name="Heddergott C."/>
            <person name="Schindler S."/>
            <person name="Staib P."/>
            <person name="Heidel A."/>
            <person name="Felder M."/>
            <person name="Petzold A."/>
            <person name="Szafranski K."/>
            <person name="Feuermann M."/>
            <person name="Pedruzzi I."/>
            <person name="Priebe S."/>
            <person name="Groth M."/>
            <person name="Winkler R."/>
            <person name="Li W."/>
            <person name="Kniemeyer O."/>
            <person name="Schroeckh V."/>
            <person name="Hertweck C."/>
            <person name="Hube B."/>
            <person name="White T.C."/>
            <person name="Platzer M."/>
            <person name="Guthke R."/>
            <person name="Heitman J."/>
            <person name="Woestemeyer J."/>
            <person name="Zipfel P.F."/>
            <person name="Monod M."/>
            <person name="Brakhage A.A."/>
        </authorList>
    </citation>
    <scope>NUCLEOTIDE SEQUENCE [LARGE SCALE GENOMIC DNA]</scope>
    <source>
        <strain evidence="4">HKI 0517</strain>
    </source>
</reference>
<dbReference type="AlphaFoldDB" id="D4DJX3"/>
<dbReference type="HOGENOM" id="CLU_2833014_0_0_1"/>
<gene>
    <name evidence="3" type="ORF">TRV_07516</name>
</gene>
<dbReference type="RefSeq" id="XP_003018502.1">
    <property type="nucleotide sequence ID" value="XM_003018456.1"/>
</dbReference>
<proteinExistence type="predicted"/>
<dbReference type="KEGG" id="tve:TRV_07516"/>
<dbReference type="GeneID" id="9584431"/>
<evidence type="ECO:0000313" key="3">
    <source>
        <dbReference type="EMBL" id="EFE37857.1"/>
    </source>
</evidence>
<sequence>MEVPHIVHWIQIVLEIAAVAGDVEAEMDQNNTVAAFDNDADPRNDPAGLTRNDVPGKQAVMERAAQ</sequence>
<evidence type="ECO:0000313" key="4">
    <source>
        <dbReference type="Proteomes" id="UP000008383"/>
    </source>
</evidence>
<feature type="chain" id="PRO_5003056324" evidence="2">
    <location>
        <begin position="26"/>
        <end position="66"/>
    </location>
</feature>
<evidence type="ECO:0000256" key="2">
    <source>
        <dbReference type="SAM" id="SignalP"/>
    </source>
</evidence>
<comment type="caution">
    <text evidence="3">The sequence shown here is derived from an EMBL/GenBank/DDBJ whole genome shotgun (WGS) entry which is preliminary data.</text>
</comment>
<evidence type="ECO:0000256" key="1">
    <source>
        <dbReference type="SAM" id="MobiDB-lite"/>
    </source>
</evidence>
<dbReference type="EMBL" id="ACYE01000446">
    <property type="protein sequence ID" value="EFE37857.1"/>
    <property type="molecule type" value="Genomic_DNA"/>
</dbReference>
<organism evidence="3 4">
    <name type="scientific">Trichophyton verrucosum (strain HKI 0517)</name>
    <dbReference type="NCBI Taxonomy" id="663202"/>
    <lineage>
        <taxon>Eukaryota</taxon>
        <taxon>Fungi</taxon>
        <taxon>Dikarya</taxon>
        <taxon>Ascomycota</taxon>
        <taxon>Pezizomycotina</taxon>
        <taxon>Eurotiomycetes</taxon>
        <taxon>Eurotiomycetidae</taxon>
        <taxon>Onygenales</taxon>
        <taxon>Arthrodermataceae</taxon>
        <taxon>Trichophyton</taxon>
    </lineage>
</organism>
<feature type="region of interest" description="Disordered" evidence="1">
    <location>
        <begin position="34"/>
        <end position="66"/>
    </location>
</feature>
<keyword evidence="2" id="KW-0732">Signal</keyword>
<accession>D4DJX3</accession>
<dbReference type="Proteomes" id="UP000008383">
    <property type="component" value="Unassembled WGS sequence"/>
</dbReference>
<keyword evidence="4" id="KW-1185">Reference proteome</keyword>